<dbReference type="PANTHER" id="PTHR36033">
    <property type="entry name" value="NUCLEIC ACID-BINDING PROTEINS SUPERFAMILY"/>
    <property type="match status" value="1"/>
</dbReference>
<protein>
    <recommendedName>
        <fullName evidence="6">CST complex subunit CTC1</fullName>
    </recommendedName>
</protein>
<feature type="domain" description="Cell division control protein 24 OB" evidence="2">
    <location>
        <begin position="152"/>
        <end position="301"/>
    </location>
</feature>
<dbReference type="InterPro" id="IPR035201">
    <property type="entry name" value="Cdc24_OB1"/>
</dbReference>
<dbReference type="AlphaFoldDB" id="A0AAU9KKS3"/>
<organism evidence="4 5">
    <name type="scientific">Peronospora belbahrii</name>
    <dbReference type="NCBI Taxonomy" id="622444"/>
    <lineage>
        <taxon>Eukaryota</taxon>
        <taxon>Sar</taxon>
        <taxon>Stramenopiles</taxon>
        <taxon>Oomycota</taxon>
        <taxon>Peronosporomycetes</taxon>
        <taxon>Peronosporales</taxon>
        <taxon>Peronosporaceae</taxon>
        <taxon>Peronospora</taxon>
    </lineage>
</organism>
<name>A0AAU9KKS3_9STRA</name>
<feature type="domain" description="Cell division control protein 24 OB" evidence="3">
    <location>
        <begin position="52"/>
        <end position="117"/>
    </location>
</feature>
<evidence type="ECO:0000313" key="5">
    <source>
        <dbReference type="Proteomes" id="UP001160483"/>
    </source>
</evidence>
<evidence type="ECO:0008006" key="6">
    <source>
        <dbReference type="Google" id="ProtNLM"/>
    </source>
</evidence>
<dbReference type="PANTHER" id="PTHR36033:SF1">
    <property type="entry name" value="NUCLEIC ACID-BINDING PROTEINS SUPERFAMILY"/>
    <property type="match status" value="1"/>
</dbReference>
<dbReference type="EMBL" id="CAKKTJ010000088">
    <property type="protein sequence ID" value="CAH0473858.1"/>
    <property type="molecule type" value="Genomic_DNA"/>
</dbReference>
<feature type="domain" description="Cell division control protein 24 OB" evidence="1">
    <location>
        <begin position="583"/>
        <end position="747"/>
    </location>
</feature>
<evidence type="ECO:0000259" key="1">
    <source>
        <dbReference type="Pfam" id="PF17244"/>
    </source>
</evidence>
<dbReference type="Pfam" id="PF17245">
    <property type="entry name" value="CDC24_OB2"/>
    <property type="match status" value="1"/>
</dbReference>
<dbReference type="InterPro" id="IPR035200">
    <property type="entry name" value="Cdc24_OB2"/>
</dbReference>
<accession>A0AAU9KKS3</accession>
<evidence type="ECO:0000259" key="3">
    <source>
        <dbReference type="Pfam" id="PF17246"/>
    </source>
</evidence>
<evidence type="ECO:0000259" key="2">
    <source>
        <dbReference type="Pfam" id="PF17245"/>
    </source>
</evidence>
<gene>
    <name evidence="4" type="ORF">PBS003_LOCUS733</name>
</gene>
<comment type="caution">
    <text evidence="4">The sequence shown here is derived from an EMBL/GenBank/DDBJ whole genome shotgun (WGS) entry which is preliminary data.</text>
</comment>
<dbReference type="Pfam" id="PF17246">
    <property type="entry name" value="CDC24_OB1"/>
    <property type="match status" value="1"/>
</dbReference>
<proteinExistence type="predicted"/>
<dbReference type="InterPro" id="IPR035203">
    <property type="entry name" value="Cdc24_OB3"/>
</dbReference>
<dbReference type="Pfam" id="PF17244">
    <property type="entry name" value="CDC24_OB3"/>
    <property type="match status" value="1"/>
</dbReference>
<evidence type="ECO:0000313" key="4">
    <source>
        <dbReference type="EMBL" id="CAH0473858.1"/>
    </source>
</evidence>
<dbReference type="Proteomes" id="UP001160483">
    <property type="component" value="Unassembled WGS sequence"/>
</dbReference>
<sequence length="819" mass="93138">MDLLDAIEQFEQQTDACQTTRREFDFVERQVLFVQQKVRESWQRKRGSSVELPCIPFYWVFSKLLRLIEEYPDGLTEAIVLTEVNIFLNQKEEANDTNYKVIKVYKKRKYHDLSETEEFLTDNIQQQKGFTATIINYENHQFVLEMKKVPHVTVHMYLHQRFRSCMDFWHDTLQDESNGGDTAFFPFQIDGEVVFTNAKLLERKEIDMKQSMVNGEKNRAKFTFLPTAFLIPRLNEEKVLDHKLVADAISLSQVDRLVGEIQDTSAIQVLTIKVQVLDIGAVRPCQTPLYVHRQVILLGEVEQTNTSATTNSQQLTQGLHLMVLWDDQVALSRLFRVGDTLTIFHPFVHVCGQHDTEILHILNEHSFQQRISYYFEYGSATVLFSKSSRVSTMDNSPTTLANPQEHSEMEQPLSHLDDIKPGWHNFSLYAHVRSITVSHGIPLLAAFFYAYYDSKTNQPGTMNTKMLPPPPLDCTIVSRYYLVVMLQVYIASSERLLTIEVTGENALTALRLLPGQSVFFDGLVAIDIQSKSVRRYRERGCMPLASASTTKAEFALPTKAYSTSPSSSVVVLCSDWESIFGKQSLFHNSSKLTVINTTPGLLNTVLDRSTTLDNVAAHALTMTEMTLSGAGWLIPIDTLGAQSFTMDPTCEKGHATTYAHKACFRPLELMTRKGEQVPNPPKWKCLFCHEILCGLQDTVQTYNELAVMLQNGRSRTCPLVVLCQGETVETLLGLSADRYVQLPFTQKRKRLECVMGTSFQLVLSRCAPRHVFIPSTSFSPLVRHDTDDTRTLVIHSRMDLVQSIDPFARAHDILSRLKS</sequence>
<reference evidence="4" key="1">
    <citation type="submission" date="2021-11" db="EMBL/GenBank/DDBJ databases">
        <authorList>
            <person name="Islam A."/>
            <person name="Islam S."/>
            <person name="Flora M.S."/>
            <person name="Rahman M."/>
            <person name="Ziaur R.M."/>
            <person name="Epstein J.H."/>
            <person name="Hassan M."/>
            <person name="Klassen M."/>
            <person name="Woodard K."/>
            <person name="Webb A."/>
            <person name="Webby R.J."/>
            <person name="El Zowalaty M.E."/>
        </authorList>
    </citation>
    <scope>NUCLEOTIDE SEQUENCE</scope>
    <source>
        <strain evidence="4">Pbs3</strain>
    </source>
</reference>